<keyword evidence="6 7" id="KW-0472">Membrane</keyword>
<dbReference type="InterPro" id="IPR035906">
    <property type="entry name" value="MetI-like_sf"/>
</dbReference>
<keyword evidence="3" id="KW-1003">Cell membrane</keyword>
<comment type="similarity">
    <text evidence="7">Belongs to the binding-protein-dependent transport system permease family.</text>
</comment>
<feature type="domain" description="ABC transmembrane type-1" evidence="8">
    <location>
        <begin position="73"/>
        <end position="264"/>
    </location>
</feature>
<evidence type="ECO:0000256" key="5">
    <source>
        <dbReference type="ARBA" id="ARBA00022989"/>
    </source>
</evidence>
<dbReference type="Proteomes" id="UP000319130">
    <property type="component" value="Unassembled WGS sequence"/>
</dbReference>
<dbReference type="GO" id="GO:0005886">
    <property type="term" value="C:plasma membrane"/>
    <property type="evidence" value="ECO:0007669"/>
    <property type="project" value="UniProtKB-SubCell"/>
</dbReference>
<dbReference type="AlphaFoldDB" id="A0A523WA97"/>
<evidence type="ECO:0000256" key="3">
    <source>
        <dbReference type="ARBA" id="ARBA00022475"/>
    </source>
</evidence>
<dbReference type="InterPro" id="IPR000515">
    <property type="entry name" value="MetI-like"/>
</dbReference>
<dbReference type="SUPFAM" id="SSF161098">
    <property type="entry name" value="MetI-like"/>
    <property type="match status" value="1"/>
</dbReference>
<organism evidence="9 10">
    <name type="scientific">Aerophobetes bacterium</name>
    <dbReference type="NCBI Taxonomy" id="2030807"/>
    <lineage>
        <taxon>Bacteria</taxon>
        <taxon>Candidatus Aerophobota</taxon>
    </lineage>
</organism>
<evidence type="ECO:0000313" key="9">
    <source>
        <dbReference type="EMBL" id="TET63922.1"/>
    </source>
</evidence>
<evidence type="ECO:0000256" key="4">
    <source>
        <dbReference type="ARBA" id="ARBA00022692"/>
    </source>
</evidence>
<evidence type="ECO:0000313" key="10">
    <source>
        <dbReference type="Proteomes" id="UP000319130"/>
    </source>
</evidence>
<protein>
    <submittedName>
        <fullName evidence="9">Carbohydrate ABC transporter permease</fullName>
    </submittedName>
</protein>
<keyword evidence="5 7" id="KW-1133">Transmembrane helix</keyword>
<dbReference type="InterPro" id="IPR050901">
    <property type="entry name" value="BP-dep_ABC_trans_perm"/>
</dbReference>
<evidence type="ECO:0000256" key="2">
    <source>
        <dbReference type="ARBA" id="ARBA00022448"/>
    </source>
</evidence>
<dbReference type="CDD" id="cd06261">
    <property type="entry name" value="TM_PBP2"/>
    <property type="match status" value="1"/>
</dbReference>
<keyword evidence="2 7" id="KW-0813">Transport</keyword>
<dbReference type="GO" id="GO:0055085">
    <property type="term" value="P:transmembrane transport"/>
    <property type="evidence" value="ECO:0007669"/>
    <property type="project" value="InterPro"/>
</dbReference>
<dbReference type="PANTHER" id="PTHR32243">
    <property type="entry name" value="MALTOSE TRANSPORT SYSTEM PERMEASE-RELATED"/>
    <property type="match status" value="1"/>
</dbReference>
<feature type="transmembrane region" description="Helical" evidence="7">
    <location>
        <begin position="185"/>
        <end position="207"/>
    </location>
</feature>
<name>A0A523WA97_UNCAE</name>
<feature type="transmembrane region" description="Helical" evidence="7">
    <location>
        <begin position="12"/>
        <end position="33"/>
    </location>
</feature>
<proteinExistence type="inferred from homology"/>
<evidence type="ECO:0000259" key="8">
    <source>
        <dbReference type="PROSITE" id="PS50928"/>
    </source>
</evidence>
<dbReference type="PROSITE" id="PS50928">
    <property type="entry name" value="ABC_TM1"/>
    <property type="match status" value="1"/>
</dbReference>
<dbReference type="Pfam" id="PF00528">
    <property type="entry name" value="BPD_transp_1"/>
    <property type="match status" value="1"/>
</dbReference>
<feature type="transmembrane region" description="Helical" evidence="7">
    <location>
        <begin position="243"/>
        <end position="264"/>
    </location>
</feature>
<gene>
    <name evidence="9" type="ORF">E3J48_01790</name>
</gene>
<comment type="subcellular location">
    <subcellularLocation>
        <location evidence="1 7">Cell membrane</location>
        <topology evidence="1 7">Multi-pass membrane protein</topology>
    </subcellularLocation>
</comment>
<evidence type="ECO:0000256" key="1">
    <source>
        <dbReference type="ARBA" id="ARBA00004651"/>
    </source>
</evidence>
<dbReference type="EMBL" id="SOIZ01000077">
    <property type="protein sequence ID" value="TET63922.1"/>
    <property type="molecule type" value="Genomic_DNA"/>
</dbReference>
<feature type="transmembrane region" description="Helical" evidence="7">
    <location>
        <begin position="108"/>
        <end position="129"/>
    </location>
</feature>
<keyword evidence="4 7" id="KW-0812">Transmembrane</keyword>
<comment type="caution">
    <text evidence="9">The sequence shown here is derived from an EMBL/GenBank/DDBJ whole genome shotgun (WGS) entry which is preliminary data.</text>
</comment>
<reference evidence="9 10" key="1">
    <citation type="submission" date="2019-03" db="EMBL/GenBank/DDBJ databases">
        <title>Metabolic potential of uncultured bacteria and archaea associated with petroleum seepage in deep-sea sediments.</title>
        <authorList>
            <person name="Dong X."/>
            <person name="Hubert C."/>
        </authorList>
    </citation>
    <scope>NUCLEOTIDE SEQUENCE [LARGE SCALE GENOMIC DNA]</scope>
    <source>
        <strain evidence="9">E29_bin52</strain>
    </source>
</reference>
<sequence>MFRRNTPDLTRLLIYGALIFVCVYNLAPFLWMISSSLKTEAEVKSYPATFLPHVVTLEPYANILVWGGFITYFMNSAIISFSTAFISSFVGALAGYGFSRYMFKGRTSLMTIFLASQLLPGVLLVGPYFKMLTFIKLYDTRIGLIVAQTTITLPFSVWMLKSFIDTVPVEIDQAAMVDGASRWQAFFKVVLPLIAPGIVATTIFAFLLAWGDLLWALCLLSSPSLKTVTLGITELVGQFRIRWAELMGASIIASLPCVILYLFLQSALTRGFTAGAVKQ</sequence>
<evidence type="ECO:0000256" key="6">
    <source>
        <dbReference type="ARBA" id="ARBA00023136"/>
    </source>
</evidence>
<dbReference type="PANTHER" id="PTHR32243:SF18">
    <property type="entry name" value="INNER MEMBRANE ABC TRANSPORTER PERMEASE PROTEIN YCJP"/>
    <property type="match status" value="1"/>
</dbReference>
<accession>A0A523WA97</accession>
<evidence type="ECO:0000256" key="7">
    <source>
        <dbReference type="RuleBase" id="RU363032"/>
    </source>
</evidence>
<dbReference type="Gene3D" id="1.10.3720.10">
    <property type="entry name" value="MetI-like"/>
    <property type="match status" value="1"/>
</dbReference>
<feature type="transmembrane region" description="Helical" evidence="7">
    <location>
        <begin position="63"/>
        <end position="96"/>
    </location>
</feature>